<name>A0A158FIG9_9BURK</name>
<keyword evidence="3" id="KW-0276">Fatty acid metabolism</keyword>
<reference evidence="7 8" key="1">
    <citation type="submission" date="2016-01" db="EMBL/GenBank/DDBJ databases">
        <authorList>
            <person name="Oliw E.H."/>
        </authorList>
    </citation>
    <scope>NUCLEOTIDE SEQUENCE [LARGE SCALE GENOMIC DNA]</scope>
    <source>
        <strain evidence="7">LMG 27134</strain>
    </source>
</reference>
<accession>A0A158FIG9</accession>
<dbReference type="Pfam" id="PF00501">
    <property type="entry name" value="AMP-binding"/>
    <property type="match status" value="1"/>
</dbReference>
<dbReference type="Gene3D" id="3.40.50.12780">
    <property type="entry name" value="N-terminal domain of ligase-like"/>
    <property type="match status" value="1"/>
</dbReference>
<dbReference type="FunFam" id="3.30.300.30:FF:000008">
    <property type="entry name" value="2,3-dihydroxybenzoate-AMP ligase"/>
    <property type="match status" value="1"/>
</dbReference>
<dbReference type="Pfam" id="PF13193">
    <property type="entry name" value="AMP-binding_C"/>
    <property type="match status" value="1"/>
</dbReference>
<evidence type="ECO:0000256" key="2">
    <source>
        <dbReference type="ARBA" id="ARBA00022598"/>
    </source>
</evidence>
<dbReference type="GO" id="GO:0006631">
    <property type="term" value="P:fatty acid metabolic process"/>
    <property type="evidence" value="ECO:0007669"/>
    <property type="project" value="UniProtKB-KW"/>
</dbReference>
<evidence type="ECO:0000256" key="3">
    <source>
        <dbReference type="ARBA" id="ARBA00022832"/>
    </source>
</evidence>
<dbReference type="Gene3D" id="3.30.300.30">
    <property type="match status" value="1"/>
</dbReference>
<feature type="domain" description="AMP-binding enzyme C-terminal" evidence="6">
    <location>
        <begin position="454"/>
        <end position="529"/>
    </location>
</feature>
<keyword evidence="2 7" id="KW-0436">Ligase</keyword>
<dbReference type="InterPro" id="IPR000873">
    <property type="entry name" value="AMP-dep_synth/lig_dom"/>
</dbReference>
<evidence type="ECO:0000259" key="6">
    <source>
        <dbReference type="Pfam" id="PF13193"/>
    </source>
</evidence>
<dbReference type="SUPFAM" id="SSF56801">
    <property type="entry name" value="Acetyl-CoA synthetase-like"/>
    <property type="match status" value="1"/>
</dbReference>
<organism evidence="7 8">
    <name type="scientific">Caballeronia udeis</name>
    <dbReference type="NCBI Taxonomy" id="1232866"/>
    <lineage>
        <taxon>Bacteria</taxon>
        <taxon>Pseudomonadati</taxon>
        <taxon>Pseudomonadota</taxon>
        <taxon>Betaproteobacteria</taxon>
        <taxon>Burkholderiales</taxon>
        <taxon>Burkholderiaceae</taxon>
        <taxon>Caballeronia</taxon>
    </lineage>
</organism>
<feature type="domain" description="AMP-dependent synthetase/ligase" evidence="5">
    <location>
        <begin position="27"/>
        <end position="404"/>
    </location>
</feature>
<evidence type="ECO:0000259" key="5">
    <source>
        <dbReference type="Pfam" id="PF00501"/>
    </source>
</evidence>
<comment type="similarity">
    <text evidence="1">Belongs to the ATP-dependent AMP-binding enzyme family.</text>
</comment>
<dbReference type="NCBIfam" id="NF006020">
    <property type="entry name" value="PRK08162.1"/>
    <property type="match status" value="1"/>
</dbReference>
<evidence type="ECO:0000256" key="1">
    <source>
        <dbReference type="ARBA" id="ARBA00006432"/>
    </source>
</evidence>
<dbReference type="PANTHER" id="PTHR43859">
    <property type="entry name" value="ACYL-ACTIVATING ENZYME"/>
    <property type="match status" value="1"/>
</dbReference>
<dbReference type="CDD" id="cd12118">
    <property type="entry name" value="ttLC_FACS_AEE21_like"/>
    <property type="match status" value="1"/>
</dbReference>
<keyword evidence="4" id="KW-0443">Lipid metabolism</keyword>
<dbReference type="GO" id="GO:0016874">
    <property type="term" value="F:ligase activity"/>
    <property type="evidence" value="ECO:0007669"/>
    <property type="project" value="UniProtKB-KW"/>
</dbReference>
<proteinExistence type="inferred from homology"/>
<evidence type="ECO:0000256" key="4">
    <source>
        <dbReference type="ARBA" id="ARBA00023098"/>
    </source>
</evidence>
<dbReference type="PROSITE" id="PS00455">
    <property type="entry name" value="AMP_BINDING"/>
    <property type="match status" value="1"/>
</dbReference>
<dbReference type="InterPro" id="IPR025110">
    <property type="entry name" value="AMP-bd_C"/>
</dbReference>
<gene>
    <name evidence="7" type="ORF">AWB69_01217</name>
</gene>
<dbReference type="PANTHER" id="PTHR43859:SF4">
    <property type="entry name" value="BUTANOATE--COA LIGASE AAE1-RELATED"/>
    <property type="match status" value="1"/>
</dbReference>
<dbReference type="InterPro" id="IPR042099">
    <property type="entry name" value="ANL_N_sf"/>
</dbReference>
<dbReference type="Proteomes" id="UP000054683">
    <property type="component" value="Unassembled WGS sequence"/>
</dbReference>
<evidence type="ECO:0000313" key="7">
    <source>
        <dbReference type="EMBL" id="SAL19507.1"/>
    </source>
</evidence>
<dbReference type="OrthoDB" id="9766486at2"/>
<evidence type="ECO:0000313" key="8">
    <source>
        <dbReference type="Proteomes" id="UP000054683"/>
    </source>
</evidence>
<dbReference type="EMBL" id="FCOK02000005">
    <property type="protein sequence ID" value="SAL19507.1"/>
    <property type="molecule type" value="Genomic_DNA"/>
</dbReference>
<dbReference type="AlphaFoldDB" id="A0A158FIG9"/>
<dbReference type="InterPro" id="IPR045851">
    <property type="entry name" value="AMP-bd_C_sf"/>
</dbReference>
<dbReference type="RefSeq" id="WP_062083183.1">
    <property type="nucleotide sequence ID" value="NZ_FCOK02000005.1"/>
</dbReference>
<protein>
    <submittedName>
        <fullName evidence="7">AMP-dependent synthetase/ligase</fullName>
    </submittedName>
</protein>
<dbReference type="InterPro" id="IPR020845">
    <property type="entry name" value="AMP-binding_CS"/>
</dbReference>
<sequence>MPSNIYDRGLDRNDANHVPLTPLHSLDRCAELFPERVAIVHGAMQQTWAMTRSRCRRLASALSRRGVKRGDTVSIIAPNTPALVEAHFGVPLSGAVLNTINCRLDADGIRFILLHGECKVLFVDREFAALAADALERVPNRPLVIDIADLEAPPGASIGALDYEQLLGEGDPDFEGVWPADEWEAIALNYTSGTTSDPKGVVVSHRSACLMSTLQLIDWGVPRGPVYLWILPMFHANGWCFAWAITAAGGTHVCLRKVNAAGIFKAIHEHGVDHFCAAPIVLAALADTPASERSPLPRSVRVRTAGSPPPATVLKSVSELGFEVEHVYGITEASGTPISCFIQADWLTLANEEQARLKARQGHRTSGLEAMRVADAATFEPVPANGKTEGEILLRGNVVMKGYLKNQEATRSAFEGGWFHTGDIAVVHPDGYIQITDRSKDVIISGGENVSSVEVEDILHQHPAVLIAAVVAQPDAKWGEVPCAFVELRRGINEPSERELLTFCRERLAHYKCPVRIVYGVLPKTGTGKIQKYRLRALAGSREAITKLSGA</sequence>